<organism evidence="3 4">
    <name type="scientific">Ignelater luminosus</name>
    <name type="common">Cucubano</name>
    <name type="synonym">Pyrophorus luminosus</name>
    <dbReference type="NCBI Taxonomy" id="2038154"/>
    <lineage>
        <taxon>Eukaryota</taxon>
        <taxon>Metazoa</taxon>
        <taxon>Ecdysozoa</taxon>
        <taxon>Arthropoda</taxon>
        <taxon>Hexapoda</taxon>
        <taxon>Insecta</taxon>
        <taxon>Pterygota</taxon>
        <taxon>Neoptera</taxon>
        <taxon>Endopterygota</taxon>
        <taxon>Coleoptera</taxon>
        <taxon>Polyphaga</taxon>
        <taxon>Elateriformia</taxon>
        <taxon>Elateroidea</taxon>
        <taxon>Elateridae</taxon>
        <taxon>Agrypninae</taxon>
        <taxon>Pyrophorini</taxon>
        <taxon>Ignelater</taxon>
    </lineage>
</organism>
<dbReference type="OrthoDB" id="6775048at2759"/>
<accession>A0A8K0CIT7</accession>
<dbReference type="Pfam" id="PF21787">
    <property type="entry name" value="TNP-like_RNaseH_N"/>
    <property type="match status" value="1"/>
</dbReference>
<reference evidence="3" key="1">
    <citation type="submission" date="2019-08" db="EMBL/GenBank/DDBJ databases">
        <title>The genome of the North American firefly Photinus pyralis.</title>
        <authorList>
            <consortium name="Photinus pyralis genome working group"/>
            <person name="Fallon T.R."/>
            <person name="Sander Lower S.E."/>
            <person name="Weng J.-K."/>
        </authorList>
    </citation>
    <scope>NUCLEOTIDE SEQUENCE</scope>
    <source>
        <strain evidence="3">TRF0915ILg1</strain>
        <tissue evidence="3">Whole body</tissue>
    </source>
</reference>
<evidence type="ECO:0000256" key="1">
    <source>
        <dbReference type="SAM" id="Coils"/>
    </source>
</evidence>
<gene>
    <name evidence="3" type="ORF">ILUMI_21427</name>
</gene>
<keyword evidence="4" id="KW-1185">Reference proteome</keyword>
<feature type="coiled-coil region" evidence="1">
    <location>
        <begin position="66"/>
        <end position="93"/>
    </location>
</feature>
<evidence type="ECO:0000259" key="2">
    <source>
        <dbReference type="Pfam" id="PF21787"/>
    </source>
</evidence>
<dbReference type="EMBL" id="VTPC01090140">
    <property type="protein sequence ID" value="KAF2884752.1"/>
    <property type="molecule type" value="Genomic_DNA"/>
</dbReference>
<evidence type="ECO:0000313" key="3">
    <source>
        <dbReference type="EMBL" id="KAF2884752.1"/>
    </source>
</evidence>
<dbReference type="InterPro" id="IPR048365">
    <property type="entry name" value="TNP-like_RNaseH_N"/>
</dbReference>
<evidence type="ECO:0000313" key="4">
    <source>
        <dbReference type="Proteomes" id="UP000801492"/>
    </source>
</evidence>
<proteinExistence type="predicted"/>
<name>A0A8K0CIT7_IGNLU</name>
<keyword evidence="1" id="KW-0175">Coiled coil</keyword>
<feature type="domain" description="Transposable element P transposase-like RNase H" evidence="2">
    <location>
        <begin position="153"/>
        <end position="241"/>
    </location>
</feature>
<dbReference type="Proteomes" id="UP000801492">
    <property type="component" value="Unassembled WGS sequence"/>
</dbReference>
<dbReference type="AlphaFoldDB" id="A0A8K0CIT7"/>
<protein>
    <recommendedName>
        <fullName evidence="2">Transposable element P transposase-like RNase H domain-containing protein</fullName>
    </recommendedName>
</protein>
<sequence length="341" mass="38407">MGLLVDIPKPGYGTTNDDNAANRWFFQEYALTSSITGLDEEFLAVMPIGLLKKELTPTKGTMYRAHRNIQSKLSKLNKLLEKERKKARMLQDLYNSGKFEFINENLNFVTKEFINSQLRNISCKSRARRWAEQDKAFALSLTLKGILAKIQFDTGINSGILNHLKKQVNKMKLADCYCSLLFDEISLSPALYYEQVEKYISVFKDIGALGQTNKAANHTLVFMVAAAQLSSSVASPIKTFVTFSNVLPAEAIYTAEFVHLIDELFDSLNSSNPQVLDHKRLKCALTPNSPHLEFWSKLLTEMDHSASGKDDIESKLHSGLLDRFFEGTLSTKRYVISLSGL</sequence>
<comment type="caution">
    <text evidence="3">The sequence shown here is derived from an EMBL/GenBank/DDBJ whole genome shotgun (WGS) entry which is preliminary data.</text>
</comment>